<dbReference type="EMBL" id="QUMU01000009">
    <property type="protein sequence ID" value="REG28031.1"/>
    <property type="molecule type" value="Genomic_DNA"/>
</dbReference>
<accession>A0ABX9JW08</accession>
<organism evidence="2 3">
    <name type="scientific">Archangium gephyra</name>
    <dbReference type="NCBI Taxonomy" id="48"/>
    <lineage>
        <taxon>Bacteria</taxon>
        <taxon>Pseudomonadati</taxon>
        <taxon>Myxococcota</taxon>
        <taxon>Myxococcia</taxon>
        <taxon>Myxococcales</taxon>
        <taxon>Cystobacterineae</taxon>
        <taxon>Archangiaceae</taxon>
        <taxon>Archangium</taxon>
    </lineage>
</organism>
<keyword evidence="1" id="KW-0812">Transmembrane</keyword>
<evidence type="ECO:0000313" key="3">
    <source>
        <dbReference type="Proteomes" id="UP000256345"/>
    </source>
</evidence>
<gene>
    <name evidence="2" type="ORF">ATI61_109375</name>
</gene>
<keyword evidence="3" id="KW-1185">Reference proteome</keyword>
<feature type="transmembrane region" description="Helical" evidence="1">
    <location>
        <begin position="81"/>
        <end position="99"/>
    </location>
</feature>
<protein>
    <submittedName>
        <fullName evidence="2">Uncharacterized protein</fullName>
    </submittedName>
</protein>
<feature type="transmembrane region" description="Helical" evidence="1">
    <location>
        <begin position="127"/>
        <end position="144"/>
    </location>
</feature>
<evidence type="ECO:0000313" key="2">
    <source>
        <dbReference type="EMBL" id="REG28031.1"/>
    </source>
</evidence>
<evidence type="ECO:0000256" key="1">
    <source>
        <dbReference type="SAM" id="Phobius"/>
    </source>
</evidence>
<comment type="caution">
    <text evidence="2">The sequence shown here is derived from an EMBL/GenBank/DDBJ whole genome shotgun (WGS) entry which is preliminary data.</text>
</comment>
<name>A0ABX9JW08_9BACT</name>
<proteinExistence type="predicted"/>
<reference evidence="2 3" key="1">
    <citation type="submission" date="2018-08" db="EMBL/GenBank/DDBJ databases">
        <title>Genomic Encyclopedia of Archaeal and Bacterial Type Strains, Phase II (KMG-II): from individual species to whole genera.</title>
        <authorList>
            <person name="Goeker M."/>
        </authorList>
    </citation>
    <scope>NUCLEOTIDE SEQUENCE [LARGE SCALE GENOMIC DNA]</scope>
    <source>
        <strain evidence="2 3">DSM 2261</strain>
    </source>
</reference>
<keyword evidence="1" id="KW-1133">Transmembrane helix</keyword>
<feature type="transmembrane region" description="Helical" evidence="1">
    <location>
        <begin position="52"/>
        <end position="69"/>
    </location>
</feature>
<dbReference type="Proteomes" id="UP000256345">
    <property type="component" value="Unassembled WGS sequence"/>
</dbReference>
<sequence length="150" mass="16122">MVATATETLDTRPALFTRVPPVAAMVLVALNDHVLKGAGLLPGWLTGKLSDFAGLYFAPLLVAELWMLVRPSPVARVAVHRVVWAALGFGVLFSAIKTFPPADRLYEAVLTAVLPRPASNTVDPTDLLALVMLGVAVWDARRLMQRGRPG</sequence>
<keyword evidence="1" id="KW-0472">Membrane</keyword>